<dbReference type="Gene3D" id="1.20.5.1930">
    <property type="match status" value="1"/>
</dbReference>
<name>A0A643FBX0_IDEDE</name>
<feature type="domain" description="Histidine kinase/HSP90-like ATPase" evidence="4">
    <location>
        <begin position="210"/>
        <end position="302"/>
    </location>
</feature>
<keyword evidence="6" id="KW-1185">Reference proteome</keyword>
<evidence type="ECO:0000256" key="3">
    <source>
        <dbReference type="ARBA" id="ARBA00023012"/>
    </source>
</evidence>
<proteinExistence type="predicted"/>
<dbReference type="GO" id="GO:0016020">
    <property type="term" value="C:membrane"/>
    <property type="evidence" value="ECO:0007669"/>
    <property type="project" value="InterPro"/>
</dbReference>
<dbReference type="EMBL" id="VZPB01000025">
    <property type="protein sequence ID" value="KAB0581398.1"/>
    <property type="molecule type" value="Genomic_DNA"/>
</dbReference>
<dbReference type="GO" id="GO:0046983">
    <property type="term" value="F:protein dimerization activity"/>
    <property type="evidence" value="ECO:0007669"/>
    <property type="project" value="InterPro"/>
</dbReference>
<evidence type="ECO:0000256" key="2">
    <source>
        <dbReference type="ARBA" id="ARBA00022777"/>
    </source>
</evidence>
<evidence type="ECO:0000313" key="6">
    <source>
        <dbReference type="Proteomes" id="UP000430120"/>
    </source>
</evidence>
<comment type="caution">
    <text evidence="5">The sequence shown here is derived from an EMBL/GenBank/DDBJ whole genome shotgun (WGS) entry which is preliminary data.</text>
</comment>
<dbReference type="InterPro" id="IPR003594">
    <property type="entry name" value="HATPase_dom"/>
</dbReference>
<gene>
    <name evidence="5" type="ORF">F7Q92_11750</name>
</gene>
<dbReference type="InterPro" id="IPR050482">
    <property type="entry name" value="Sensor_HK_TwoCompSys"/>
</dbReference>
<dbReference type="Pfam" id="PF07730">
    <property type="entry name" value="HisKA_3"/>
    <property type="match status" value="1"/>
</dbReference>
<dbReference type="OrthoDB" id="9782588at2"/>
<accession>A0A643FBX0</accession>
<dbReference type="CDD" id="cd16917">
    <property type="entry name" value="HATPase_UhpB-NarQ-NarX-like"/>
    <property type="match status" value="1"/>
</dbReference>
<dbReference type="PANTHER" id="PTHR24421">
    <property type="entry name" value="NITRATE/NITRITE SENSOR PROTEIN NARX-RELATED"/>
    <property type="match status" value="1"/>
</dbReference>
<dbReference type="InterPro" id="IPR036890">
    <property type="entry name" value="HATPase_C_sf"/>
</dbReference>
<keyword evidence="2 5" id="KW-0418">Kinase</keyword>
<reference evidence="5 6" key="1">
    <citation type="submission" date="2019-09" db="EMBL/GenBank/DDBJ databases">
        <title>Draft genome sequences of 48 bacterial type strains from the CCUG.</title>
        <authorList>
            <person name="Tunovic T."/>
            <person name="Pineiro-Iglesias B."/>
            <person name="Unosson C."/>
            <person name="Inganas E."/>
            <person name="Ohlen M."/>
            <person name="Cardew S."/>
            <person name="Jensie-Markopoulos S."/>
            <person name="Salva-Serra F."/>
            <person name="Jaen-Luchoro D."/>
            <person name="Karlsson R."/>
            <person name="Svensson-Stadler L."/>
            <person name="Chun J."/>
            <person name="Moore E."/>
        </authorList>
    </citation>
    <scope>NUCLEOTIDE SEQUENCE [LARGE SCALE GENOMIC DNA]</scope>
    <source>
        <strain evidence="5 6">CCUG 30977</strain>
    </source>
</reference>
<dbReference type="InterPro" id="IPR011712">
    <property type="entry name" value="Sig_transdc_His_kin_sub3_dim/P"/>
</dbReference>
<evidence type="ECO:0000256" key="1">
    <source>
        <dbReference type="ARBA" id="ARBA00022679"/>
    </source>
</evidence>
<keyword evidence="3" id="KW-0902">Two-component regulatory system</keyword>
<protein>
    <submittedName>
        <fullName evidence="5">Sensor histidine kinase</fullName>
    </submittedName>
</protein>
<dbReference type="GO" id="GO:0000155">
    <property type="term" value="F:phosphorelay sensor kinase activity"/>
    <property type="evidence" value="ECO:0007669"/>
    <property type="project" value="InterPro"/>
</dbReference>
<dbReference type="RefSeq" id="WP_151124335.1">
    <property type="nucleotide sequence ID" value="NZ_CP088082.1"/>
</dbReference>
<dbReference type="SUPFAM" id="SSF55874">
    <property type="entry name" value="ATPase domain of HSP90 chaperone/DNA topoisomerase II/histidine kinase"/>
    <property type="match status" value="1"/>
</dbReference>
<organism evidence="5 6">
    <name type="scientific">Ideonella dechloratans</name>
    <dbReference type="NCBI Taxonomy" id="36863"/>
    <lineage>
        <taxon>Bacteria</taxon>
        <taxon>Pseudomonadati</taxon>
        <taxon>Pseudomonadota</taxon>
        <taxon>Betaproteobacteria</taxon>
        <taxon>Burkholderiales</taxon>
        <taxon>Sphaerotilaceae</taxon>
        <taxon>Ideonella</taxon>
    </lineage>
</organism>
<dbReference type="SMART" id="SM00387">
    <property type="entry name" value="HATPase_c"/>
    <property type="match status" value="1"/>
</dbReference>
<dbReference type="PANTHER" id="PTHR24421:SF58">
    <property type="entry name" value="SIGNAL TRANSDUCTION HISTIDINE-PROTEIN KINASE_PHOSPHATASE UHPB"/>
    <property type="match status" value="1"/>
</dbReference>
<evidence type="ECO:0000313" key="5">
    <source>
        <dbReference type="EMBL" id="KAB0581398.1"/>
    </source>
</evidence>
<evidence type="ECO:0000259" key="4">
    <source>
        <dbReference type="SMART" id="SM00387"/>
    </source>
</evidence>
<dbReference type="Proteomes" id="UP000430120">
    <property type="component" value="Unassembled WGS sequence"/>
</dbReference>
<dbReference type="Pfam" id="PF02518">
    <property type="entry name" value="HATPase_c"/>
    <property type="match status" value="1"/>
</dbReference>
<dbReference type="Gene3D" id="3.30.565.10">
    <property type="entry name" value="Histidine kinase-like ATPase, C-terminal domain"/>
    <property type="match status" value="1"/>
</dbReference>
<dbReference type="AlphaFoldDB" id="A0A643FBX0"/>
<keyword evidence="1" id="KW-0808">Transferase</keyword>
<sequence length="308" mass="33348">MRHPASPSDPLGATGRSPLARNDLRWVGVATLLSWCLASAFDLQERIAGLSQSLRLELWQVDELPLVLTVLGGGVAWYAWRRWQETMALLARNRELALQLIEVQERERLVLARELHDELAQHCTAIRVEAAYLQHADNATALKASASSISASSRQLLDSLRGILRRLRPVELDELGLEGAVRSLALRCAARTGLQCAVDISGRLDGLGASIDMAVYRVAQEALSNVERHAQARQARLQLRRQGDALELRIEDDGCGFAAGRPQRGLGLLGASERAAQLGGELSTGASPLGGAALCLRVPVWPVAEGAR</sequence>